<dbReference type="AlphaFoldDB" id="A0A0H5Q491"/>
<sequence length="361" mass="42048">MHVEKYTRSATGHMLAHYDREKDENGKYVTDGRKNIYPDRTPLNYSVGDYEMAKERLQWYLSKDDVKCLNRKDVNVMCDVIVTVPQDLPEEQHRKFFETAYNFLCKRYGVKNEFGYYENILSSNVHLDETTPHMHFAFVPVVKEKKIDKKTQEEKIINRVNAKKVVSRSDLRTLHPDMSEVMKKTFGRDIGIENGITKQNGGNQTVEQLKYKTALENEIKTLEKRVESQNKTISEKESKITQLNDKMADMVISDELHTALTEKQQILKQASTDLNKLETGLTVLELDEMIKEWDCGIMPLIENGGAKKDKADKAFNELVSFLRNLIDTIKEFFSMLLGESYQKELLNIQKDLEQNEWEIEK</sequence>
<dbReference type="EMBL" id="LN853599">
    <property type="protein sequence ID" value="CRY96239.1"/>
    <property type="molecule type" value="Genomic_DNA"/>
</dbReference>
<feature type="coiled-coil region" evidence="1">
    <location>
        <begin position="212"/>
        <end position="246"/>
    </location>
</feature>
<evidence type="ECO:0008006" key="3">
    <source>
        <dbReference type="Google" id="ProtNLM"/>
    </source>
</evidence>
<evidence type="ECO:0000256" key="1">
    <source>
        <dbReference type="SAM" id="Coils"/>
    </source>
</evidence>
<organism evidence="2">
    <name type="scientific">uncultured prokaryote</name>
    <dbReference type="NCBI Taxonomy" id="198431"/>
    <lineage>
        <taxon>unclassified sequences</taxon>
        <taxon>environmental samples</taxon>
    </lineage>
</organism>
<accession>A0A0H5Q491</accession>
<evidence type="ECO:0000313" key="2">
    <source>
        <dbReference type="EMBL" id="CRY96239.1"/>
    </source>
</evidence>
<protein>
    <recommendedName>
        <fullName evidence="3">Plasmid recombination enzyme</fullName>
    </recommendedName>
</protein>
<geneLocation type="plasmid" evidence="2">
    <name>pRGFK1011</name>
</geneLocation>
<dbReference type="GO" id="GO:0003677">
    <property type="term" value="F:DNA binding"/>
    <property type="evidence" value="ECO:0007669"/>
    <property type="project" value="InterPro"/>
</dbReference>
<reference evidence="2" key="1">
    <citation type="submission" date="2015-06" db="EMBL/GenBank/DDBJ databases">
        <authorList>
            <person name="Joergensen T."/>
        </authorList>
    </citation>
    <scope>NUCLEOTIDE SEQUENCE</scope>
    <source>
        <plasmid evidence="2">pRGFK1011</plasmid>
    </source>
</reference>
<dbReference type="Pfam" id="PF01076">
    <property type="entry name" value="Mob_Pre"/>
    <property type="match status" value="1"/>
</dbReference>
<dbReference type="Gene3D" id="3.30.930.30">
    <property type="match status" value="1"/>
</dbReference>
<keyword evidence="1" id="KW-0175">Coiled coil</keyword>
<dbReference type="CDD" id="cd17242">
    <property type="entry name" value="MobM_relaxase"/>
    <property type="match status" value="1"/>
</dbReference>
<dbReference type="InterPro" id="IPR001668">
    <property type="entry name" value="Mob_Pre"/>
</dbReference>
<keyword evidence="2" id="KW-0614">Plasmid</keyword>
<reference evidence="2" key="2">
    <citation type="submission" date="2015-07" db="EMBL/GenBank/DDBJ databases">
        <title>Plasmids, circular viruses and viroids from rat gut.</title>
        <authorList>
            <person name="Jorgensen T.J."/>
            <person name="Hansen M.A."/>
            <person name="Xu Z."/>
            <person name="Tabak M.A."/>
            <person name="Sorensen S.J."/>
            <person name="Hansen L.H."/>
        </authorList>
    </citation>
    <scope>NUCLEOTIDE SEQUENCE</scope>
    <source>
        <plasmid evidence="2">pRGFK1011</plasmid>
    </source>
</reference>
<name>A0A0H5Q491_9ZZZZ</name>
<proteinExistence type="predicted"/>
<dbReference type="GO" id="GO:0006310">
    <property type="term" value="P:DNA recombination"/>
    <property type="evidence" value="ECO:0007669"/>
    <property type="project" value="InterPro"/>
</dbReference>